<dbReference type="GO" id="GO:0043531">
    <property type="term" value="F:ADP binding"/>
    <property type="evidence" value="ECO:0007669"/>
    <property type="project" value="InterPro"/>
</dbReference>
<dbReference type="EMBL" id="JAZDWU010000003">
    <property type="protein sequence ID" value="KAL0008703.1"/>
    <property type="molecule type" value="Genomic_DNA"/>
</dbReference>
<evidence type="ECO:0000256" key="3">
    <source>
        <dbReference type="ARBA" id="ARBA00022821"/>
    </source>
</evidence>
<keyword evidence="2" id="KW-0547">Nucleotide-binding</keyword>
<evidence type="ECO:0000313" key="8">
    <source>
        <dbReference type="EMBL" id="KAL0008703.1"/>
    </source>
</evidence>
<sequence>MAEVAVAGAITVVDELSQLLVKSWFNLKRIEIEIEELRKGLNTIKVYLKDVEGREDTQGLELRSNVRDLALEIQDEIEDLLYEATKRPCHLPQASKFVYASMFCPSKQRFSSRMKAIKCKIRIIAALCSICPSHVRTTARSSSDLFLGDEHLVGIEKHIKPLLSLVCLEESSDKVISVIGDAGSGKTTLISEVYHMLDSNFNCKAWVSVSRSSDGLLEKLCEALELPHKIDKLRSYLQHKRYLLVLDDVWNENEWNWIKNVLPSNNTGSRTIITTRQRSFGSYCASSSHYVYDLNLHPLTCEEAWELFCDTAFQDGKCPEFLVDWSVKIVKRCEGLPHAIVTVGKFLSNKQQSVMEFKKVHDTLQYEPENPFSHSLYRILWPIYYHLLPNLRSCFLYFGIFPEDCSIKCRRLIHLWVAEGFIEQKRIKTLEQVAYEYLDELIQMSLVQVSRWDLDGRVRSCRVSNLVRGFILSKTMKDNFLTVVRRQHTSLGGEKIRRLSLHNCSPSILQSKDLSYLCTFSLFGGDNRIESLPRSFFRKFRLLTVLDLENAALHHFPEEAVKLNLLMYLSLRNTKIESVPKSIKKLQNLVILDLKKTLVTIIPMEIFKLRKLLFLLVGGRDAYQAAVGAQVSSGIGCLTMLEKLSLIKANYKNQSIVKELGNMIRMRELGITELKVEDAKNLCASIEKMEHLCSLYVNSASKEEYLDLNYVTNSPQLINSLSLGGRLEEIPAWICKLNSLSKLELKWSKLQNSPLEALQALPSLKELHLCDAYTGTVMEFSAECFSELKMLEIEQCNRLNKVVIQERALPKLQKMTIKKCDSLVMVHVTKNLLSQLEEVLVPQDLISIIKG</sequence>
<evidence type="ECO:0000256" key="1">
    <source>
        <dbReference type="ARBA" id="ARBA00022737"/>
    </source>
</evidence>
<dbReference type="InterPro" id="IPR032675">
    <property type="entry name" value="LRR_dom_sf"/>
</dbReference>
<dbReference type="PRINTS" id="PR00364">
    <property type="entry name" value="DISEASERSIST"/>
</dbReference>
<feature type="domain" description="Disease resistance R13L4/SHOC-2-like LRR" evidence="7">
    <location>
        <begin position="537"/>
        <end position="818"/>
    </location>
</feature>
<keyword evidence="9" id="KW-1185">Reference proteome</keyword>
<dbReference type="AlphaFoldDB" id="A0AAW2DDL7"/>
<comment type="caution">
    <text evidence="8">The sequence shown here is derived from an EMBL/GenBank/DDBJ whole genome shotgun (WGS) entry which is preliminary data.</text>
</comment>
<evidence type="ECO:0000259" key="7">
    <source>
        <dbReference type="Pfam" id="PF23598"/>
    </source>
</evidence>
<dbReference type="SUPFAM" id="SSF52540">
    <property type="entry name" value="P-loop containing nucleoside triphosphate hydrolases"/>
    <property type="match status" value="1"/>
</dbReference>
<dbReference type="InterPro" id="IPR042197">
    <property type="entry name" value="Apaf_helical"/>
</dbReference>
<dbReference type="Gene3D" id="3.80.10.10">
    <property type="entry name" value="Ribonuclease Inhibitor"/>
    <property type="match status" value="2"/>
</dbReference>
<dbReference type="Pfam" id="PF00931">
    <property type="entry name" value="NB-ARC"/>
    <property type="match status" value="1"/>
</dbReference>
<dbReference type="Pfam" id="PF23559">
    <property type="entry name" value="WHD_DRP"/>
    <property type="match status" value="1"/>
</dbReference>
<dbReference type="InterPro" id="IPR058922">
    <property type="entry name" value="WHD_DRP"/>
</dbReference>
<name>A0AAW2DDL7_9ROSI</name>
<dbReference type="InterPro" id="IPR044974">
    <property type="entry name" value="Disease_R_plants"/>
</dbReference>
<dbReference type="Pfam" id="PF18052">
    <property type="entry name" value="Rx_N"/>
    <property type="match status" value="1"/>
</dbReference>
<protein>
    <submittedName>
        <fullName evidence="8">Uncharacterized protein</fullName>
    </submittedName>
</protein>
<dbReference type="InterPro" id="IPR055414">
    <property type="entry name" value="LRR_R13L4/SHOC2-like"/>
</dbReference>
<evidence type="ECO:0000313" key="9">
    <source>
        <dbReference type="Proteomes" id="UP001459277"/>
    </source>
</evidence>
<dbReference type="InterPro" id="IPR002182">
    <property type="entry name" value="NB-ARC"/>
</dbReference>
<evidence type="ECO:0000256" key="2">
    <source>
        <dbReference type="ARBA" id="ARBA00022741"/>
    </source>
</evidence>
<feature type="domain" description="Disease resistance protein winged helix" evidence="6">
    <location>
        <begin position="400"/>
        <end position="470"/>
    </location>
</feature>
<dbReference type="GO" id="GO:0098542">
    <property type="term" value="P:defense response to other organism"/>
    <property type="evidence" value="ECO:0007669"/>
    <property type="project" value="TreeGrafter"/>
</dbReference>
<keyword evidence="3" id="KW-0611">Plant defense</keyword>
<dbReference type="Gene3D" id="3.40.50.300">
    <property type="entry name" value="P-loop containing nucleotide triphosphate hydrolases"/>
    <property type="match status" value="1"/>
</dbReference>
<gene>
    <name evidence="8" type="ORF">SO802_010205</name>
</gene>
<dbReference type="InterPro" id="IPR041118">
    <property type="entry name" value="Rx_N"/>
</dbReference>
<reference evidence="8 9" key="1">
    <citation type="submission" date="2024-01" db="EMBL/GenBank/DDBJ databases">
        <title>A telomere-to-telomere, gap-free genome of sweet tea (Lithocarpus litseifolius).</title>
        <authorList>
            <person name="Zhou J."/>
        </authorList>
    </citation>
    <scope>NUCLEOTIDE SEQUENCE [LARGE SCALE GENOMIC DNA]</scope>
    <source>
        <strain evidence="8">Zhou-2022a</strain>
        <tissue evidence="8">Leaf</tissue>
    </source>
</reference>
<dbReference type="Gene3D" id="1.10.10.10">
    <property type="entry name" value="Winged helix-like DNA-binding domain superfamily/Winged helix DNA-binding domain"/>
    <property type="match status" value="1"/>
</dbReference>
<organism evidence="8 9">
    <name type="scientific">Lithocarpus litseifolius</name>
    <dbReference type="NCBI Taxonomy" id="425828"/>
    <lineage>
        <taxon>Eukaryota</taxon>
        <taxon>Viridiplantae</taxon>
        <taxon>Streptophyta</taxon>
        <taxon>Embryophyta</taxon>
        <taxon>Tracheophyta</taxon>
        <taxon>Spermatophyta</taxon>
        <taxon>Magnoliopsida</taxon>
        <taxon>eudicotyledons</taxon>
        <taxon>Gunneridae</taxon>
        <taxon>Pentapetalae</taxon>
        <taxon>rosids</taxon>
        <taxon>fabids</taxon>
        <taxon>Fagales</taxon>
        <taxon>Fagaceae</taxon>
        <taxon>Lithocarpus</taxon>
    </lineage>
</organism>
<dbReference type="PANTHER" id="PTHR23155">
    <property type="entry name" value="DISEASE RESISTANCE PROTEIN RP"/>
    <property type="match status" value="1"/>
</dbReference>
<dbReference type="Proteomes" id="UP001459277">
    <property type="component" value="Unassembled WGS sequence"/>
</dbReference>
<dbReference type="FunFam" id="1.10.10.10:FF:000322">
    <property type="entry name" value="Probable disease resistance protein At1g63360"/>
    <property type="match status" value="1"/>
</dbReference>
<dbReference type="Gene3D" id="1.10.8.430">
    <property type="entry name" value="Helical domain of apoptotic protease-activating factors"/>
    <property type="match status" value="1"/>
</dbReference>
<dbReference type="SUPFAM" id="SSF52058">
    <property type="entry name" value="L domain-like"/>
    <property type="match status" value="1"/>
</dbReference>
<feature type="domain" description="NB-ARC" evidence="4">
    <location>
        <begin position="169"/>
        <end position="315"/>
    </location>
</feature>
<evidence type="ECO:0000259" key="5">
    <source>
        <dbReference type="Pfam" id="PF18052"/>
    </source>
</evidence>
<dbReference type="Gene3D" id="1.20.5.4130">
    <property type="match status" value="1"/>
</dbReference>
<feature type="domain" description="Disease resistance N-terminal" evidence="5">
    <location>
        <begin position="12"/>
        <end position="90"/>
    </location>
</feature>
<dbReference type="InterPro" id="IPR036388">
    <property type="entry name" value="WH-like_DNA-bd_sf"/>
</dbReference>
<accession>A0AAW2DDL7</accession>
<dbReference type="PANTHER" id="PTHR23155:SF1205">
    <property type="entry name" value="DISEASE RESISTANCE PROTEIN RPM1"/>
    <property type="match status" value="1"/>
</dbReference>
<keyword evidence="1" id="KW-0677">Repeat</keyword>
<evidence type="ECO:0000259" key="6">
    <source>
        <dbReference type="Pfam" id="PF23559"/>
    </source>
</evidence>
<dbReference type="InterPro" id="IPR027417">
    <property type="entry name" value="P-loop_NTPase"/>
</dbReference>
<evidence type="ECO:0000259" key="4">
    <source>
        <dbReference type="Pfam" id="PF00931"/>
    </source>
</evidence>
<proteinExistence type="predicted"/>
<dbReference type="Pfam" id="PF23598">
    <property type="entry name" value="LRR_14"/>
    <property type="match status" value="1"/>
</dbReference>